<evidence type="ECO:0000256" key="3">
    <source>
        <dbReference type="ARBA" id="ARBA00039118"/>
    </source>
</evidence>
<comment type="similarity">
    <text evidence="1">Belongs to the carbon-nitrogen hydrolase superfamily. NIT1/NIT2 family.</text>
</comment>
<name>A0A1S7PG31_9HYPH</name>
<dbReference type="InterPro" id="IPR003010">
    <property type="entry name" value="C-N_Hydrolase"/>
</dbReference>
<evidence type="ECO:0000256" key="1">
    <source>
        <dbReference type="ARBA" id="ARBA00010613"/>
    </source>
</evidence>
<dbReference type="GO" id="GO:0106008">
    <property type="term" value="F:2-oxoglutaramate amidase activity"/>
    <property type="evidence" value="ECO:0007669"/>
    <property type="project" value="TreeGrafter"/>
</dbReference>
<evidence type="ECO:0000256" key="2">
    <source>
        <dbReference type="ARBA" id="ARBA00022801"/>
    </source>
</evidence>
<dbReference type="InterPro" id="IPR052737">
    <property type="entry name" value="Omega-amidase_YafV"/>
</dbReference>
<dbReference type="EMBL" id="FBWG01000007">
    <property type="protein sequence ID" value="CUX20592.1"/>
    <property type="molecule type" value="Genomic_DNA"/>
</dbReference>
<dbReference type="AlphaFoldDB" id="A0A1S7PG31"/>
<dbReference type="EC" id="3.5.1.3" evidence="3"/>
<evidence type="ECO:0000256" key="4">
    <source>
        <dbReference type="ARBA" id="ARBA00052904"/>
    </source>
</evidence>
<evidence type="ECO:0000256" key="5">
    <source>
        <dbReference type="ARBA" id="ARBA00072139"/>
    </source>
</evidence>
<dbReference type="SUPFAM" id="SSF56317">
    <property type="entry name" value="Carbon-nitrogen hydrolase"/>
    <property type="match status" value="1"/>
</dbReference>
<dbReference type="PANTHER" id="PTHR47799:SF1">
    <property type="entry name" value="OMEGA-AMIDASE YAFV"/>
    <property type="match status" value="1"/>
</dbReference>
<dbReference type="GO" id="GO:0050152">
    <property type="term" value="F:omega-amidase activity"/>
    <property type="evidence" value="ECO:0007669"/>
    <property type="project" value="UniProtKB-EC"/>
</dbReference>
<dbReference type="Pfam" id="PF00795">
    <property type="entry name" value="CN_hydrolase"/>
    <property type="match status" value="1"/>
</dbReference>
<reference evidence="7 8" key="1">
    <citation type="submission" date="2016-01" db="EMBL/GenBank/DDBJ databases">
        <authorList>
            <person name="Oliw E.H."/>
        </authorList>
    </citation>
    <scope>NUCLEOTIDE SEQUENCE [LARGE SCALE GENOMIC DNA]</scope>
    <source>
        <strain evidence="7 8">Zutra 3-1</strain>
    </source>
</reference>
<comment type="catalytic activity">
    <reaction evidence="4">
        <text>a monoamide of a dicarboxylate + H2O = a dicarboxylate + NH4(+)</text>
        <dbReference type="Rhea" id="RHEA:11716"/>
        <dbReference type="ChEBI" id="CHEBI:15377"/>
        <dbReference type="ChEBI" id="CHEBI:28938"/>
        <dbReference type="ChEBI" id="CHEBI:28965"/>
        <dbReference type="ChEBI" id="CHEBI:77450"/>
        <dbReference type="EC" id="3.5.1.3"/>
    </reaction>
</comment>
<feature type="domain" description="CN hydrolase" evidence="6">
    <location>
        <begin position="6"/>
        <end position="248"/>
    </location>
</feature>
<dbReference type="FunFam" id="3.60.110.10:FF:000004">
    <property type="entry name" value="Carbon-nitrogen hydrolase"/>
    <property type="match status" value="1"/>
</dbReference>
<dbReference type="RefSeq" id="WP_080817050.1">
    <property type="nucleotide sequence ID" value="NZ_LT009748.1"/>
</dbReference>
<dbReference type="PANTHER" id="PTHR47799">
    <property type="entry name" value="OMEGA-AMIDASE YAFV"/>
    <property type="match status" value="1"/>
</dbReference>
<gene>
    <name evidence="7" type="primary">yafV</name>
    <name evidence="7" type="ORF">AGR7C_Cc150105</name>
</gene>
<dbReference type="Gene3D" id="3.60.110.10">
    <property type="entry name" value="Carbon-nitrogen hydrolase"/>
    <property type="match status" value="1"/>
</dbReference>
<accession>A0A1S7PG31</accession>
<protein>
    <recommendedName>
        <fullName evidence="5">Omega-amidase YafV</fullName>
        <ecNumber evidence="3">3.5.1.3</ecNumber>
    </recommendedName>
</protein>
<dbReference type="InterPro" id="IPR036526">
    <property type="entry name" value="C-N_Hydrolase_sf"/>
</dbReference>
<evidence type="ECO:0000313" key="8">
    <source>
        <dbReference type="Proteomes" id="UP000191987"/>
    </source>
</evidence>
<organism evidence="7 8">
    <name type="scientific">Agrobacterium deltaense Zutra 3/1</name>
    <dbReference type="NCBI Taxonomy" id="1183427"/>
    <lineage>
        <taxon>Bacteria</taxon>
        <taxon>Pseudomonadati</taxon>
        <taxon>Pseudomonadota</taxon>
        <taxon>Alphaproteobacteria</taxon>
        <taxon>Hyphomicrobiales</taxon>
        <taxon>Rhizobiaceae</taxon>
        <taxon>Rhizobium/Agrobacterium group</taxon>
        <taxon>Agrobacterium</taxon>
    </lineage>
</organism>
<evidence type="ECO:0000313" key="7">
    <source>
        <dbReference type="EMBL" id="CUX20592.1"/>
    </source>
</evidence>
<sequence>MSDKDLRVTLVQADLAWENAERNLQQFDRHLDEIEATDLIVLPEMFTTGFSMNPKAVAEPMDGQAVNWLLETARRHDADIVGSVAIAEDGRYFNRLIWARPDSTLIHYDKRHLFTYAGEHEHYTPGQAQQLIDLKGWSIAPFICFDLRFPVWSRNRGQYDAAIYIASWPARRASHWKTLLPARAIENQSYVIGVNRVGIDGNDLSYDGDSMVIDPLGEICFHANVKATVHQQRLSRQLLDETRAKLPFLRECERFELTA</sequence>
<evidence type="ECO:0000259" key="6">
    <source>
        <dbReference type="PROSITE" id="PS50263"/>
    </source>
</evidence>
<keyword evidence="2 7" id="KW-0378">Hydrolase</keyword>
<dbReference type="NCBIfam" id="NF007757">
    <property type="entry name" value="PRK10438.1"/>
    <property type="match status" value="1"/>
</dbReference>
<dbReference type="Proteomes" id="UP000191987">
    <property type="component" value="Unassembled WGS sequence"/>
</dbReference>
<proteinExistence type="inferred from homology"/>
<dbReference type="CDD" id="cd07575">
    <property type="entry name" value="Xc-1258_like"/>
    <property type="match status" value="1"/>
</dbReference>
<dbReference type="PROSITE" id="PS50263">
    <property type="entry name" value="CN_HYDROLASE"/>
    <property type="match status" value="1"/>
</dbReference>